<comment type="pathway">
    <text evidence="1 5">Purine metabolism; purine nucleoside salvage.</text>
</comment>
<evidence type="ECO:0000313" key="9">
    <source>
        <dbReference type="Proteomes" id="UP000478417"/>
    </source>
</evidence>
<evidence type="ECO:0000259" key="7">
    <source>
        <dbReference type="Pfam" id="PF01048"/>
    </source>
</evidence>
<sequence length="280" mass="30056">MEKVTTKKSADWISSRLSTPEPPRILLILGSGWGPVVEDLMVIEKSIAYSDIPGFPVSTVEGHHGTLLLARMGDVPLYVMQGRFHYYEGYSMQEITFPIRVFAHLGVRGVFLTNAAGGIDPAFRPGQLMAIEDHINFMGDHPLRGPNDNASGPRFPDMTAAWDPRLRNILMETASAEGIPLHSGVYLAVSGPSFETPAEVRAFSGMGANAVGMSTVPECIVARHCGLRVTGLSCITNLAAHLGGAPLTHEEVAESARDSHAHVIGLLRGSIPSMHAQLGE</sequence>
<dbReference type="GO" id="GO:0004731">
    <property type="term" value="F:purine-nucleoside phosphorylase activity"/>
    <property type="evidence" value="ECO:0007669"/>
    <property type="project" value="UniProtKB-EC"/>
</dbReference>
<evidence type="ECO:0000256" key="1">
    <source>
        <dbReference type="ARBA" id="ARBA00005058"/>
    </source>
</evidence>
<evidence type="ECO:0000313" key="8">
    <source>
        <dbReference type="EMBL" id="NDV60873.1"/>
    </source>
</evidence>
<keyword evidence="3 5" id="KW-0328">Glycosyltransferase</keyword>
<evidence type="ECO:0000256" key="6">
    <source>
        <dbReference type="PIRSR" id="PIRSR000477-2"/>
    </source>
</evidence>
<feature type="binding site" evidence="6">
    <location>
        <position position="195"/>
    </location>
    <ligand>
        <name>a purine D-ribonucleoside</name>
        <dbReference type="ChEBI" id="CHEBI:142355"/>
    </ligand>
</feature>
<dbReference type="RefSeq" id="WP_163961286.1">
    <property type="nucleotide sequence ID" value="NZ_JAAGNX010000001.1"/>
</dbReference>
<dbReference type="EMBL" id="JAAGNX010000001">
    <property type="protein sequence ID" value="NDV60873.1"/>
    <property type="molecule type" value="Genomic_DNA"/>
</dbReference>
<feature type="binding site" evidence="6">
    <location>
        <position position="63"/>
    </location>
    <ligand>
        <name>phosphate</name>
        <dbReference type="ChEBI" id="CHEBI:43474"/>
    </ligand>
</feature>
<dbReference type="GO" id="GO:0009116">
    <property type="term" value="P:nucleoside metabolic process"/>
    <property type="evidence" value="ECO:0007669"/>
    <property type="project" value="InterPro"/>
</dbReference>
<dbReference type="UniPathway" id="UPA00606"/>
<feature type="binding site" evidence="6">
    <location>
        <position position="115"/>
    </location>
    <ligand>
        <name>phosphate</name>
        <dbReference type="ChEBI" id="CHEBI:43474"/>
    </ligand>
</feature>
<dbReference type="InterPro" id="IPR011268">
    <property type="entry name" value="Purine_phosphorylase"/>
</dbReference>
<dbReference type="InterPro" id="IPR000845">
    <property type="entry name" value="Nucleoside_phosphorylase_d"/>
</dbReference>
<dbReference type="AlphaFoldDB" id="A0A6B2LXC1"/>
<keyword evidence="4 5" id="KW-0808">Transferase</keyword>
<proteinExistence type="inferred from homology"/>
<feature type="binding site" evidence="6">
    <location>
        <begin position="83"/>
        <end position="85"/>
    </location>
    <ligand>
        <name>phosphate</name>
        <dbReference type="ChEBI" id="CHEBI:43474"/>
    </ligand>
</feature>
<dbReference type="Gene3D" id="3.40.50.1580">
    <property type="entry name" value="Nucleoside phosphorylase domain"/>
    <property type="match status" value="1"/>
</dbReference>
<dbReference type="PANTHER" id="PTHR11904">
    <property type="entry name" value="METHYLTHIOADENOSINE/PURINE NUCLEOSIDE PHOSPHORYLASE"/>
    <property type="match status" value="1"/>
</dbReference>
<reference evidence="8 9" key="1">
    <citation type="submission" date="2020-02" db="EMBL/GenBank/DDBJ databases">
        <title>Albibacoteraceae fam. nov., the first described family within the subdivision 4 Verrucomicrobia.</title>
        <authorList>
            <person name="Xi F."/>
        </authorList>
    </citation>
    <scope>NUCLEOTIDE SEQUENCE [LARGE SCALE GENOMIC DNA]</scope>
    <source>
        <strain evidence="8 9">CK1056</strain>
    </source>
</reference>
<evidence type="ECO:0000256" key="2">
    <source>
        <dbReference type="ARBA" id="ARBA00006751"/>
    </source>
</evidence>
<feature type="binding site" evidence="6">
    <location>
        <position position="31"/>
    </location>
    <ligand>
        <name>phosphate</name>
        <dbReference type="ChEBI" id="CHEBI:43474"/>
    </ligand>
</feature>
<dbReference type="Proteomes" id="UP000478417">
    <property type="component" value="Unassembled WGS sequence"/>
</dbReference>
<dbReference type="PANTHER" id="PTHR11904:SF9">
    <property type="entry name" value="PURINE NUCLEOSIDE PHOSPHORYLASE-RELATED"/>
    <property type="match status" value="1"/>
</dbReference>
<accession>A0A6B2LXC1</accession>
<dbReference type="NCBIfam" id="TIGR01697">
    <property type="entry name" value="PNPH-PUNA-XAPA"/>
    <property type="match status" value="1"/>
</dbReference>
<feature type="binding site" evidence="6">
    <location>
        <position position="214"/>
    </location>
    <ligand>
        <name>phosphate</name>
        <dbReference type="ChEBI" id="CHEBI:43474"/>
    </ligand>
</feature>
<dbReference type="NCBIfam" id="TIGR01700">
    <property type="entry name" value="PNPH"/>
    <property type="match status" value="1"/>
</dbReference>
<name>A0A6B2LXC1_9BACT</name>
<dbReference type="SUPFAM" id="SSF53167">
    <property type="entry name" value="Purine and uridine phosphorylases"/>
    <property type="match status" value="1"/>
</dbReference>
<dbReference type="InterPro" id="IPR035994">
    <property type="entry name" value="Nucleoside_phosphorylase_sf"/>
</dbReference>
<dbReference type="NCBIfam" id="NF006054">
    <property type="entry name" value="PRK08202.1"/>
    <property type="match status" value="1"/>
</dbReference>
<evidence type="ECO:0000256" key="5">
    <source>
        <dbReference type="PIRNR" id="PIRNR000477"/>
    </source>
</evidence>
<keyword evidence="9" id="KW-1185">Reference proteome</keyword>
<protein>
    <recommendedName>
        <fullName evidence="5">Purine nucleoside phosphorylase</fullName>
        <ecNumber evidence="5">2.4.2.1</ecNumber>
    </recommendedName>
    <alternativeName>
        <fullName evidence="5">Inosine-guanosine phosphorylase</fullName>
    </alternativeName>
</protein>
<dbReference type="PIRSF" id="PIRSF000477">
    <property type="entry name" value="PurNPase"/>
    <property type="match status" value="1"/>
</dbReference>
<comment type="function">
    <text evidence="5">The purine nucleoside phosphorylases catalyze the phosphorolytic breakdown of the N-glycosidic bond in the beta-(deoxy)ribonucleoside molecules, with the formation of the corresponding free purine bases and pentose-1-phosphate.</text>
</comment>
<dbReference type="EC" id="2.4.2.1" evidence="5"/>
<dbReference type="Pfam" id="PF01048">
    <property type="entry name" value="PNP_UDP_1"/>
    <property type="match status" value="1"/>
</dbReference>
<dbReference type="InterPro" id="IPR011270">
    <property type="entry name" value="Pur_Nuc_Pase_Ino/Guo-sp"/>
</dbReference>
<gene>
    <name evidence="8" type="ORF">G0Q06_00235</name>
</gene>
<dbReference type="CDD" id="cd09009">
    <property type="entry name" value="PNP-EcPNPII_like"/>
    <property type="match status" value="1"/>
</dbReference>
<feature type="binding site" evidence="6">
    <location>
        <position position="237"/>
    </location>
    <ligand>
        <name>a purine D-ribonucleoside</name>
        <dbReference type="ChEBI" id="CHEBI:142355"/>
    </ligand>
</feature>
<feature type="domain" description="Nucleoside phosphorylase" evidence="7">
    <location>
        <begin position="25"/>
        <end position="269"/>
    </location>
</feature>
<organism evidence="8 9">
    <name type="scientific">Oceanipulchritudo coccoides</name>
    <dbReference type="NCBI Taxonomy" id="2706888"/>
    <lineage>
        <taxon>Bacteria</taxon>
        <taxon>Pseudomonadati</taxon>
        <taxon>Verrucomicrobiota</taxon>
        <taxon>Opitutia</taxon>
        <taxon>Puniceicoccales</taxon>
        <taxon>Oceanipulchritudinaceae</taxon>
        <taxon>Oceanipulchritudo</taxon>
    </lineage>
</organism>
<comment type="caution">
    <text evidence="8">The sequence shown here is derived from an EMBL/GenBank/DDBJ whole genome shotgun (WGS) entry which is preliminary data.</text>
</comment>
<dbReference type="GO" id="GO:0005737">
    <property type="term" value="C:cytoplasm"/>
    <property type="evidence" value="ECO:0007669"/>
    <property type="project" value="TreeGrafter"/>
</dbReference>
<comment type="similarity">
    <text evidence="2 5">Belongs to the PNP/MTAP phosphorylase family.</text>
</comment>
<evidence type="ECO:0000256" key="4">
    <source>
        <dbReference type="ARBA" id="ARBA00022679"/>
    </source>
</evidence>
<evidence type="ECO:0000256" key="3">
    <source>
        <dbReference type="ARBA" id="ARBA00022676"/>
    </source>
</evidence>